<dbReference type="AlphaFoldDB" id="A0AAW2CYK2"/>
<reference evidence="3 4" key="1">
    <citation type="submission" date="2024-01" db="EMBL/GenBank/DDBJ databases">
        <title>A telomere-to-telomere, gap-free genome of sweet tea (Lithocarpus litseifolius).</title>
        <authorList>
            <person name="Zhou J."/>
        </authorList>
    </citation>
    <scope>NUCLEOTIDE SEQUENCE [LARGE SCALE GENOMIC DNA]</scope>
    <source>
        <strain evidence="3">Zhou-2022a</strain>
        <tissue evidence="3">Leaf</tissue>
    </source>
</reference>
<evidence type="ECO:0000256" key="2">
    <source>
        <dbReference type="SAM" id="SignalP"/>
    </source>
</evidence>
<protein>
    <submittedName>
        <fullName evidence="3">Uncharacterized protein</fullName>
    </submittedName>
</protein>
<feature type="compositionally biased region" description="Low complexity" evidence="1">
    <location>
        <begin position="166"/>
        <end position="175"/>
    </location>
</feature>
<organism evidence="3 4">
    <name type="scientific">Lithocarpus litseifolius</name>
    <dbReference type="NCBI Taxonomy" id="425828"/>
    <lineage>
        <taxon>Eukaryota</taxon>
        <taxon>Viridiplantae</taxon>
        <taxon>Streptophyta</taxon>
        <taxon>Embryophyta</taxon>
        <taxon>Tracheophyta</taxon>
        <taxon>Spermatophyta</taxon>
        <taxon>Magnoliopsida</taxon>
        <taxon>eudicotyledons</taxon>
        <taxon>Gunneridae</taxon>
        <taxon>Pentapetalae</taxon>
        <taxon>rosids</taxon>
        <taxon>fabids</taxon>
        <taxon>Fagales</taxon>
        <taxon>Fagaceae</taxon>
        <taxon>Lithocarpus</taxon>
    </lineage>
</organism>
<dbReference type="EMBL" id="JAZDWU010000005">
    <property type="protein sequence ID" value="KAL0003149.1"/>
    <property type="molecule type" value="Genomic_DNA"/>
</dbReference>
<dbReference type="Proteomes" id="UP001459277">
    <property type="component" value="Unassembled WGS sequence"/>
</dbReference>
<accession>A0AAW2CYK2</accession>
<keyword evidence="4" id="KW-1185">Reference proteome</keyword>
<comment type="caution">
    <text evidence="3">The sequence shown here is derived from an EMBL/GenBank/DDBJ whole genome shotgun (WGS) entry which is preliminary data.</text>
</comment>
<feature type="chain" id="PRO_5043576232" evidence="2">
    <location>
        <begin position="23"/>
        <end position="193"/>
    </location>
</feature>
<keyword evidence="2" id="KW-0732">Signal</keyword>
<evidence type="ECO:0000256" key="1">
    <source>
        <dbReference type="SAM" id="MobiDB-lite"/>
    </source>
</evidence>
<gene>
    <name evidence="3" type="ORF">SO802_016930</name>
</gene>
<sequence>MYLCNFTFPFLFFCIVLKVGSSFQVLGETIHITSEYLSQEAKATSAGSKVEVLEAENSKLRKDLIFAVDEANTAKEKAKVLSGDLRAERQLTLEKDEQIQAVKEKVKTIAAKFVETFQQTDEHNTVLFSWYYKGFELLQQYLVKHPTGVDLEILDLEVVDKEMAADEASQSAAVAPEETASEPTQATGEEAEA</sequence>
<evidence type="ECO:0000313" key="3">
    <source>
        <dbReference type="EMBL" id="KAL0003149.1"/>
    </source>
</evidence>
<proteinExistence type="predicted"/>
<feature type="signal peptide" evidence="2">
    <location>
        <begin position="1"/>
        <end position="22"/>
    </location>
</feature>
<feature type="region of interest" description="Disordered" evidence="1">
    <location>
        <begin position="165"/>
        <end position="193"/>
    </location>
</feature>
<name>A0AAW2CYK2_9ROSI</name>
<evidence type="ECO:0000313" key="4">
    <source>
        <dbReference type="Proteomes" id="UP001459277"/>
    </source>
</evidence>